<evidence type="ECO:0008006" key="4">
    <source>
        <dbReference type="Google" id="ProtNLM"/>
    </source>
</evidence>
<evidence type="ECO:0000256" key="1">
    <source>
        <dbReference type="SAM" id="SignalP"/>
    </source>
</evidence>
<gene>
    <name evidence="2" type="ORF">BDV95DRAFT_170341</name>
</gene>
<dbReference type="AlphaFoldDB" id="A0A7C8I2J8"/>
<dbReference type="EMBL" id="JAADJZ010000022">
    <property type="protein sequence ID" value="KAF2867606.1"/>
    <property type="molecule type" value="Genomic_DNA"/>
</dbReference>
<keyword evidence="1" id="KW-0732">Signal</keyword>
<comment type="caution">
    <text evidence="2">The sequence shown here is derived from an EMBL/GenBank/DDBJ whole genome shotgun (WGS) entry which is preliminary data.</text>
</comment>
<organism evidence="2 3">
    <name type="scientific">Massariosphaeria phaeospora</name>
    <dbReference type="NCBI Taxonomy" id="100035"/>
    <lineage>
        <taxon>Eukaryota</taxon>
        <taxon>Fungi</taxon>
        <taxon>Dikarya</taxon>
        <taxon>Ascomycota</taxon>
        <taxon>Pezizomycotina</taxon>
        <taxon>Dothideomycetes</taxon>
        <taxon>Pleosporomycetidae</taxon>
        <taxon>Pleosporales</taxon>
        <taxon>Pleosporales incertae sedis</taxon>
        <taxon>Massariosphaeria</taxon>
    </lineage>
</organism>
<feature type="signal peptide" evidence="1">
    <location>
        <begin position="1"/>
        <end position="16"/>
    </location>
</feature>
<evidence type="ECO:0000313" key="2">
    <source>
        <dbReference type="EMBL" id="KAF2867606.1"/>
    </source>
</evidence>
<evidence type="ECO:0000313" key="3">
    <source>
        <dbReference type="Proteomes" id="UP000481861"/>
    </source>
</evidence>
<dbReference type="Proteomes" id="UP000481861">
    <property type="component" value="Unassembled WGS sequence"/>
</dbReference>
<keyword evidence="3" id="KW-1185">Reference proteome</keyword>
<sequence length="72" mass="7618">MASVLQMSMMVIATAASCHCEHACPVGRLACNYVNMQPMPALYECTINHSLAAISHGRSGGKPQASQRGRNG</sequence>
<protein>
    <recommendedName>
        <fullName evidence="4">Secreted protein</fullName>
    </recommendedName>
</protein>
<name>A0A7C8I2J8_9PLEO</name>
<accession>A0A7C8I2J8</accession>
<proteinExistence type="predicted"/>
<reference evidence="2 3" key="1">
    <citation type="submission" date="2020-01" db="EMBL/GenBank/DDBJ databases">
        <authorList>
            <consortium name="DOE Joint Genome Institute"/>
            <person name="Haridas S."/>
            <person name="Albert R."/>
            <person name="Binder M."/>
            <person name="Bloem J."/>
            <person name="Labutti K."/>
            <person name="Salamov A."/>
            <person name="Andreopoulos B."/>
            <person name="Baker S.E."/>
            <person name="Barry K."/>
            <person name="Bills G."/>
            <person name="Bluhm B.H."/>
            <person name="Cannon C."/>
            <person name="Castanera R."/>
            <person name="Culley D.E."/>
            <person name="Daum C."/>
            <person name="Ezra D."/>
            <person name="Gonzalez J.B."/>
            <person name="Henrissat B."/>
            <person name="Kuo A."/>
            <person name="Liang C."/>
            <person name="Lipzen A."/>
            <person name="Lutzoni F."/>
            <person name="Magnuson J."/>
            <person name="Mondo S."/>
            <person name="Nolan M."/>
            <person name="Ohm R."/>
            <person name="Pangilinan J."/>
            <person name="Park H.-J.H."/>
            <person name="Ramirez L."/>
            <person name="Alfaro M."/>
            <person name="Sun H."/>
            <person name="Tritt A."/>
            <person name="Yoshinaga Y."/>
            <person name="Zwiers L.-H.L."/>
            <person name="Turgeon B.G."/>
            <person name="Goodwin S.B."/>
            <person name="Spatafora J.W."/>
            <person name="Crous P.W."/>
            <person name="Grigoriev I.V."/>
        </authorList>
    </citation>
    <scope>NUCLEOTIDE SEQUENCE [LARGE SCALE GENOMIC DNA]</scope>
    <source>
        <strain evidence="2 3">CBS 611.86</strain>
    </source>
</reference>
<feature type="chain" id="PRO_5028953264" description="Secreted protein" evidence="1">
    <location>
        <begin position="17"/>
        <end position="72"/>
    </location>
</feature>